<proteinExistence type="predicted"/>
<dbReference type="EMBL" id="BAABIG010000073">
    <property type="protein sequence ID" value="GAA4819187.1"/>
    <property type="molecule type" value="Genomic_DNA"/>
</dbReference>
<name>A0ABP9CU42_9ACTN</name>
<evidence type="ECO:0000313" key="2">
    <source>
        <dbReference type="Proteomes" id="UP001501265"/>
    </source>
</evidence>
<organism evidence="1 2">
    <name type="scientific">Streptomyces ziwulingensis</name>
    <dbReference type="NCBI Taxonomy" id="1045501"/>
    <lineage>
        <taxon>Bacteria</taxon>
        <taxon>Bacillati</taxon>
        <taxon>Actinomycetota</taxon>
        <taxon>Actinomycetes</taxon>
        <taxon>Kitasatosporales</taxon>
        <taxon>Streptomycetaceae</taxon>
        <taxon>Streptomyces</taxon>
    </lineage>
</organism>
<reference evidence="2" key="1">
    <citation type="journal article" date="2019" name="Int. J. Syst. Evol. Microbiol.">
        <title>The Global Catalogue of Microorganisms (GCM) 10K type strain sequencing project: providing services to taxonomists for standard genome sequencing and annotation.</title>
        <authorList>
            <consortium name="The Broad Institute Genomics Platform"/>
            <consortium name="The Broad Institute Genome Sequencing Center for Infectious Disease"/>
            <person name="Wu L."/>
            <person name="Ma J."/>
        </authorList>
    </citation>
    <scope>NUCLEOTIDE SEQUENCE [LARGE SCALE GENOMIC DNA]</scope>
    <source>
        <strain evidence="2">JCM 18081</strain>
    </source>
</reference>
<comment type="caution">
    <text evidence="1">The sequence shown here is derived from an EMBL/GenBank/DDBJ whole genome shotgun (WGS) entry which is preliminary data.</text>
</comment>
<protein>
    <submittedName>
        <fullName evidence="1">Uncharacterized protein</fullName>
    </submittedName>
</protein>
<gene>
    <name evidence="1" type="ORF">GCM10023220_60110</name>
</gene>
<keyword evidence="2" id="KW-1185">Reference proteome</keyword>
<accession>A0ABP9CU42</accession>
<dbReference type="Proteomes" id="UP001501265">
    <property type="component" value="Unassembled WGS sequence"/>
</dbReference>
<evidence type="ECO:0000313" key="1">
    <source>
        <dbReference type="EMBL" id="GAA4819187.1"/>
    </source>
</evidence>
<sequence>MRPRPGSGDVLAGLPGVRVLSGGSEPLMPAAYQDTAMAASRVCATRVKVE</sequence>